<sequence>MKKFLIVAFLSLGMTACSNENSTTDNNFNEQSIYGEWILFQIKNLETEKVRSPKDGNGIETNENLYFLTLQSDSILKGKTLANEFYGNYSIEDNSKVKLIHTKIDIVSEVLEPVNGDGEYFLKQIEGDLIYQLQGENLYLFFDNSTKCFIFKSNTM</sequence>
<dbReference type="OrthoDB" id="725917at2"/>
<dbReference type="RefSeq" id="WP_133713154.1">
    <property type="nucleotide sequence ID" value="NZ_SOAG01000022.1"/>
</dbReference>
<dbReference type="AlphaFoldDB" id="A0A4R7EQT2"/>
<organism evidence="2 3">
    <name type="scientific">Myroides indicus</name>
    <dbReference type="NCBI Taxonomy" id="1323422"/>
    <lineage>
        <taxon>Bacteria</taxon>
        <taxon>Pseudomonadati</taxon>
        <taxon>Bacteroidota</taxon>
        <taxon>Flavobacteriia</taxon>
        <taxon>Flavobacteriales</taxon>
        <taxon>Flavobacteriaceae</taxon>
        <taxon>Myroides</taxon>
    </lineage>
</organism>
<proteinExistence type="predicted"/>
<keyword evidence="2" id="KW-0346">Stress response</keyword>
<dbReference type="Proteomes" id="UP000295215">
    <property type="component" value="Unassembled WGS sequence"/>
</dbReference>
<dbReference type="PROSITE" id="PS51257">
    <property type="entry name" value="PROKAR_LIPOPROTEIN"/>
    <property type="match status" value="1"/>
</dbReference>
<accession>A0A4R7EQT2</accession>
<keyword evidence="1" id="KW-0732">Signal</keyword>
<gene>
    <name evidence="2" type="ORF">C8P70_12222</name>
</gene>
<evidence type="ECO:0000256" key="1">
    <source>
        <dbReference type="SAM" id="SignalP"/>
    </source>
</evidence>
<feature type="signal peptide" evidence="1">
    <location>
        <begin position="1"/>
        <end position="19"/>
    </location>
</feature>
<comment type="caution">
    <text evidence="2">The sequence shown here is derived from an EMBL/GenBank/DDBJ whole genome shotgun (WGS) entry which is preliminary data.</text>
</comment>
<evidence type="ECO:0000313" key="3">
    <source>
        <dbReference type="Proteomes" id="UP000295215"/>
    </source>
</evidence>
<keyword evidence="3" id="KW-1185">Reference proteome</keyword>
<evidence type="ECO:0000313" key="2">
    <source>
        <dbReference type="EMBL" id="TDS55302.1"/>
    </source>
</evidence>
<name>A0A4R7EQT2_9FLAO</name>
<reference evidence="2 3" key="1">
    <citation type="submission" date="2019-03" db="EMBL/GenBank/DDBJ databases">
        <title>Genomic Encyclopedia of Archaeal and Bacterial Type Strains, Phase II (KMG-II): from individual species to whole genera.</title>
        <authorList>
            <person name="Goeker M."/>
        </authorList>
    </citation>
    <scope>NUCLEOTIDE SEQUENCE [LARGE SCALE GENOMIC DNA]</scope>
    <source>
        <strain evidence="2 3">DSM 28213</strain>
    </source>
</reference>
<feature type="chain" id="PRO_5020516250" evidence="1">
    <location>
        <begin position="20"/>
        <end position="156"/>
    </location>
</feature>
<dbReference type="EMBL" id="SOAG01000022">
    <property type="protein sequence ID" value="TDS55302.1"/>
    <property type="molecule type" value="Genomic_DNA"/>
</dbReference>
<protein>
    <submittedName>
        <fullName evidence="2">Heat shock protein HslJ</fullName>
    </submittedName>
</protein>